<reference evidence="1" key="2">
    <citation type="submission" date="2025-08" db="UniProtKB">
        <authorList>
            <consortium name="Ensembl"/>
        </authorList>
    </citation>
    <scope>IDENTIFICATION</scope>
</reference>
<proteinExistence type="predicted"/>
<dbReference type="Bgee" id="ENSMODG00000036572">
    <property type="expression patterns" value="Expressed in blood and 20 other cell types or tissues"/>
</dbReference>
<keyword evidence="2" id="KW-1185">Reference proteome</keyword>
<reference evidence="1 2" key="1">
    <citation type="journal article" date="2007" name="Nature">
        <title>Genome of the marsupial Monodelphis domestica reveals innovation in non-coding sequences.</title>
        <authorList>
            <person name="Mikkelsen T.S."/>
            <person name="Wakefield M.J."/>
            <person name="Aken B."/>
            <person name="Amemiya C.T."/>
            <person name="Chang J.L."/>
            <person name="Duke S."/>
            <person name="Garber M."/>
            <person name="Gentles A.J."/>
            <person name="Goodstadt L."/>
            <person name="Heger A."/>
            <person name="Jurka J."/>
            <person name="Kamal M."/>
            <person name="Mauceli E."/>
            <person name="Searle S.M."/>
            <person name="Sharpe T."/>
            <person name="Baker M.L."/>
            <person name="Batzer M.A."/>
            <person name="Benos P.V."/>
            <person name="Belov K."/>
            <person name="Clamp M."/>
            <person name="Cook A."/>
            <person name="Cuff J."/>
            <person name="Das R."/>
            <person name="Davidow L."/>
            <person name="Deakin J.E."/>
            <person name="Fazzari M.J."/>
            <person name="Glass J.L."/>
            <person name="Grabherr M."/>
            <person name="Greally J.M."/>
            <person name="Gu W."/>
            <person name="Hore T.A."/>
            <person name="Huttley G.A."/>
            <person name="Kleber M."/>
            <person name="Jirtle R.L."/>
            <person name="Koina E."/>
            <person name="Lee J.T."/>
            <person name="Mahony S."/>
            <person name="Marra M.A."/>
            <person name="Miller R.D."/>
            <person name="Nicholls R.D."/>
            <person name="Oda M."/>
            <person name="Papenfuss A.T."/>
            <person name="Parra Z.E."/>
            <person name="Pollock D.D."/>
            <person name="Ray D.A."/>
            <person name="Schein J.E."/>
            <person name="Speed T.P."/>
            <person name="Thompson K."/>
            <person name="VandeBerg J.L."/>
            <person name="Wade C.M."/>
            <person name="Walker J.A."/>
            <person name="Waters P.D."/>
            <person name="Webber C."/>
            <person name="Weidman J.R."/>
            <person name="Xie X."/>
            <person name="Zody M.C."/>
            <person name="Baldwin J."/>
            <person name="Abdouelleil A."/>
            <person name="Abdulkadir J."/>
            <person name="Abebe A."/>
            <person name="Abera B."/>
            <person name="Abreu J."/>
            <person name="Acer S.C."/>
            <person name="Aftuck L."/>
            <person name="Alexander A."/>
            <person name="An P."/>
            <person name="Anderson E."/>
            <person name="Anderson S."/>
            <person name="Arachi H."/>
            <person name="Azer M."/>
            <person name="Bachantsang P."/>
            <person name="Barry A."/>
            <person name="Bayul T."/>
            <person name="Berlin A."/>
            <person name="Bessette D."/>
            <person name="Bloom T."/>
            <person name="Bloom T."/>
            <person name="Boguslavskiy L."/>
            <person name="Bonnet C."/>
            <person name="Boukhgalter B."/>
            <person name="Bourzgui I."/>
            <person name="Brown A."/>
            <person name="Cahill P."/>
            <person name="Channer S."/>
            <person name="Cheshatsang Y."/>
            <person name="Chuda L."/>
            <person name="Citroen M."/>
            <person name="Collymore A."/>
            <person name="Cooke P."/>
            <person name="Costello M."/>
            <person name="D'Aco K."/>
            <person name="Daza R."/>
            <person name="De Haan G."/>
            <person name="DeGray S."/>
            <person name="DeMaso C."/>
            <person name="Dhargay N."/>
            <person name="Dooley K."/>
            <person name="Dooley E."/>
            <person name="Doricent M."/>
            <person name="Dorje P."/>
            <person name="Dorjee K."/>
            <person name="Dupes A."/>
            <person name="Elong R."/>
            <person name="Falk J."/>
            <person name="Farina A."/>
            <person name="Faro S."/>
            <person name="Ferguson D."/>
            <person name="Fisher S."/>
            <person name="Foley C.D."/>
            <person name="Franke A."/>
            <person name="Friedrich D."/>
            <person name="Gadbois L."/>
            <person name="Gearin G."/>
            <person name="Gearin C.R."/>
            <person name="Giannoukos G."/>
            <person name="Goode T."/>
            <person name="Graham J."/>
            <person name="Grandbois E."/>
            <person name="Grewal S."/>
            <person name="Gyaltsen K."/>
            <person name="Hafez N."/>
            <person name="Hagos B."/>
            <person name="Hall J."/>
            <person name="Henson C."/>
            <person name="Hollinger A."/>
            <person name="Honan T."/>
            <person name="Huard M.D."/>
            <person name="Hughes L."/>
            <person name="Hurhula B."/>
            <person name="Husby M.E."/>
            <person name="Kamat A."/>
            <person name="Kanga B."/>
            <person name="Kashin S."/>
            <person name="Khazanovich D."/>
            <person name="Kisner P."/>
            <person name="Lance K."/>
            <person name="Lara M."/>
            <person name="Lee W."/>
            <person name="Lennon N."/>
            <person name="Letendre F."/>
            <person name="LeVine R."/>
            <person name="Lipovsky A."/>
            <person name="Liu X."/>
            <person name="Liu J."/>
            <person name="Liu S."/>
            <person name="Lokyitsang T."/>
            <person name="Lokyitsang Y."/>
            <person name="Lubonja R."/>
            <person name="Lui A."/>
            <person name="MacDonald P."/>
            <person name="Magnisalis V."/>
            <person name="Maru K."/>
            <person name="Matthews C."/>
            <person name="McCusker W."/>
            <person name="McDonough S."/>
            <person name="Mehta T."/>
            <person name="Meldrim J."/>
            <person name="Meneus L."/>
            <person name="Mihai O."/>
            <person name="Mihalev A."/>
            <person name="Mihova T."/>
            <person name="Mittelman R."/>
            <person name="Mlenga V."/>
            <person name="Montmayeur A."/>
            <person name="Mulrain L."/>
            <person name="Navidi A."/>
            <person name="Naylor J."/>
            <person name="Negash T."/>
            <person name="Nguyen T."/>
            <person name="Nguyen N."/>
            <person name="Nicol R."/>
            <person name="Norbu C."/>
            <person name="Norbu N."/>
            <person name="Novod N."/>
            <person name="O'Neill B."/>
            <person name="Osman S."/>
            <person name="Markiewicz E."/>
            <person name="Oyono O.L."/>
            <person name="Patti C."/>
            <person name="Phunkhang P."/>
            <person name="Pierre F."/>
            <person name="Priest M."/>
            <person name="Raghuraman S."/>
            <person name="Rege F."/>
            <person name="Reyes R."/>
            <person name="Rise C."/>
            <person name="Rogov P."/>
            <person name="Ross K."/>
            <person name="Ryan E."/>
            <person name="Settipalli S."/>
            <person name="Shea T."/>
            <person name="Sherpa N."/>
            <person name="Shi L."/>
            <person name="Shih D."/>
            <person name="Sparrow T."/>
            <person name="Spaulding J."/>
            <person name="Stalker J."/>
            <person name="Stange-Thomann N."/>
            <person name="Stavropoulos S."/>
            <person name="Stone C."/>
            <person name="Strader C."/>
            <person name="Tesfaye S."/>
            <person name="Thomson T."/>
            <person name="Thoulutsang Y."/>
            <person name="Thoulutsang D."/>
            <person name="Topham K."/>
            <person name="Topping I."/>
            <person name="Tsamla T."/>
            <person name="Vassiliev H."/>
            <person name="Vo A."/>
            <person name="Wangchuk T."/>
            <person name="Wangdi T."/>
            <person name="Weiand M."/>
            <person name="Wilkinson J."/>
            <person name="Wilson A."/>
            <person name="Yadav S."/>
            <person name="Young G."/>
            <person name="Yu Q."/>
            <person name="Zembek L."/>
            <person name="Zhong D."/>
            <person name="Zimmer A."/>
            <person name="Zwirko Z."/>
            <person name="Jaffe D.B."/>
            <person name="Alvarez P."/>
            <person name="Brockman W."/>
            <person name="Butler J."/>
            <person name="Chin C."/>
            <person name="Gnerre S."/>
            <person name="MacCallum I."/>
            <person name="Graves J.A."/>
            <person name="Ponting C.P."/>
            <person name="Breen M."/>
            <person name="Samollow P.B."/>
            <person name="Lander E.S."/>
            <person name="Lindblad-Toh K."/>
        </authorList>
    </citation>
    <scope>NUCLEOTIDE SEQUENCE [LARGE SCALE GENOMIC DNA]</scope>
</reference>
<organism evidence="1 2">
    <name type="scientific">Monodelphis domestica</name>
    <name type="common">Gray short-tailed opossum</name>
    <dbReference type="NCBI Taxonomy" id="13616"/>
    <lineage>
        <taxon>Eukaryota</taxon>
        <taxon>Metazoa</taxon>
        <taxon>Chordata</taxon>
        <taxon>Craniata</taxon>
        <taxon>Vertebrata</taxon>
        <taxon>Euteleostomi</taxon>
        <taxon>Mammalia</taxon>
        <taxon>Metatheria</taxon>
        <taxon>Didelphimorphia</taxon>
        <taxon>Didelphidae</taxon>
        <taxon>Monodelphis</taxon>
    </lineage>
</organism>
<reference evidence="1" key="3">
    <citation type="submission" date="2025-09" db="UniProtKB">
        <authorList>
            <consortium name="Ensembl"/>
        </authorList>
    </citation>
    <scope>IDENTIFICATION</scope>
</reference>
<name>A0A5F8H9K5_MONDO</name>
<gene>
    <name evidence="1" type="primary">CHTF8</name>
</gene>
<evidence type="ECO:0000313" key="2">
    <source>
        <dbReference type="Proteomes" id="UP000002280"/>
    </source>
</evidence>
<protein>
    <submittedName>
        <fullName evidence="1">Chromosome transmission fidelity factor 8</fullName>
    </submittedName>
</protein>
<sequence>MVQIVVSSAGAGGLAEWVLMELQGEIEARYSTGLAGNLLGDLHYTTEGCIGLPVPAHLY</sequence>
<dbReference type="AlphaFoldDB" id="A0A5F8H9K5"/>
<dbReference type="GeneTree" id="ENSGT00400000025006"/>
<dbReference type="Ensembl" id="ENSMODT00000075724.1">
    <property type="protein sequence ID" value="ENSMODP00000056685.1"/>
    <property type="gene ID" value="ENSMODG00000036572.1"/>
</dbReference>
<accession>A0A5F8H9K5</accession>
<evidence type="ECO:0000313" key="1">
    <source>
        <dbReference type="Ensembl" id="ENSMODP00000056685.1"/>
    </source>
</evidence>
<dbReference type="Proteomes" id="UP000002280">
    <property type="component" value="Chromosome 1"/>
</dbReference>